<dbReference type="RefSeq" id="WP_131012368.1">
    <property type="nucleotide sequence ID" value="NZ_SIRE01000004.1"/>
</dbReference>
<sequence>MSDRRFFSFRRPPDWRRGQAHQLVSAQHGLSIVKHQLYRYARTFQLANPLLKLPLRDAVAEPSGRWLLLDAVGTIWHAELSSGHMEALLTSGGAAMGPLTRLAVTADSVVIMDPEAAEPLQAIVSDQAQLKWTAAAWRDTPFRGHAIAATPGGDTVILAELADEDRLHLLWFNHAGMAARKLALPLDKTAGPRTADDRFELSFGENGHGWLIDREAQLVAAIDAESGDAAIVPRSEALPGQLLAVCDAGSGTAWLLIRNPQAVIEYELLRVRRDGQLVERGVTSNRSGTRLISRSHSLELWDPSKTGIHMLKPALETAVWKPFGRRLGVWFSDSLDSGAPGTEWHKIVMEARREHDTQINVRFLAADEPEFIIGGKKLNLDSYLADTEVAPETKLTALASVWSEPLRDPYDALLFRARGRYIWVYLELIGSEAHTPVIHSLEVHFPRRSYLEYLPSIYQQDERSKDFLDRYLSLFQTMLEETDDKIDQAARAFDADGATGVSLRWLFSWLGIQAEANWPEEKLRALLKQAPTLYRLRGTKYAMETVISIYTGEKPIILEYEQVKPLKENPELGEVAERLYAAEPGVFNVLVKPEHAETDMQRIMLQQLIESFKPAFAVGKLVILQPWVFMDLHSYLGLNTVLSEPTLLTLDGRSSMPHHTITIDVGQDSRINEHTRLGIDSRLE</sequence>
<dbReference type="InterPro" id="IPR006521">
    <property type="entry name" value="Tail_protein_I"/>
</dbReference>
<dbReference type="Proteomes" id="UP000293142">
    <property type="component" value="Unassembled WGS sequence"/>
</dbReference>
<comment type="caution">
    <text evidence="1">The sequence shown here is derived from an EMBL/GenBank/DDBJ whole genome shotgun (WGS) entry which is preliminary data.</text>
</comment>
<reference evidence="1 2" key="1">
    <citation type="submission" date="2019-02" db="EMBL/GenBank/DDBJ databases">
        <title>Paenibacillus sp. nov., isolated from surface-sterilized tissue of Thalictrum simplex L.</title>
        <authorList>
            <person name="Tuo L."/>
        </authorList>
    </citation>
    <scope>NUCLEOTIDE SEQUENCE [LARGE SCALE GENOMIC DNA]</scope>
    <source>
        <strain evidence="1 2">N2SHLJ1</strain>
    </source>
</reference>
<protein>
    <recommendedName>
        <fullName evidence="3">Phage tail protein</fullName>
    </recommendedName>
</protein>
<organism evidence="1 2">
    <name type="scientific">Paenibacillus thalictri</name>
    <dbReference type="NCBI Taxonomy" id="2527873"/>
    <lineage>
        <taxon>Bacteria</taxon>
        <taxon>Bacillati</taxon>
        <taxon>Bacillota</taxon>
        <taxon>Bacilli</taxon>
        <taxon>Bacillales</taxon>
        <taxon>Paenibacillaceae</taxon>
        <taxon>Paenibacillus</taxon>
    </lineage>
</organism>
<dbReference type="EMBL" id="SIRE01000004">
    <property type="protein sequence ID" value="TBL80767.1"/>
    <property type="molecule type" value="Genomic_DNA"/>
</dbReference>
<dbReference type="NCBIfam" id="TIGR02242">
    <property type="entry name" value="tail_TIGR02242"/>
    <property type="match status" value="1"/>
</dbReference>
<dbReference type="Pfam" id="PF09684">
    <property type="entry name" value="Tail_P2_I"/>
    <property type="match status" value="1"/>
</dbReference>
<evidence type="ECO:0000313" key="1">
    <source>
        <dbReference type="EMBL" id="TBL80767.1"/>
    </source>
</evidence>
<evidence type="ECO:0008006" key="3">
    <source>
        <dbReference type="Google" id="ProtNLM"/>
    </source>
</evidence>
<dbReference type="OrthoDB" id="370073at2"/>
<dbReference type="InterPro" id="IPR011748">
    <property type="entry name" value="Unchr_phage_tail-like"/>
</dbReference>
<accession>A0A4Q9DUS6</accession>
<proteinExistence type="predicted"/>
<keyword evidence="2" id="KW-1185">Reference proteome</keyword>
<name>A0A4Q9DUS6_9BACL</name>
<dbReference type="AlphaFoldDB" id="A0A4Q9DUS6"/>
<evidence type="ECO:0000313" key="2">
    <source>
        <dbReference type="Proteomes" id="UP000293142"/>
    </source>
</evidence>
<gene>
    <name evidence="1" type="ORF">EYB31_05960</name>
</gene>